<dbReference type="GO" id="GO:0003861">
    <property type="term" value="F:3-isopropylmalate dehydratase activity"/>
    <property type="evidence" value="ECO:0007669"/>
    <property type="project" value="UniProtKB-EC"/>
</dbReference>
<evidence type="ECO:0000313" key="13">
    <source>
        <dbReference type="Proteomes" id="UP000782312"/>
    </source>
</evidence>
<comment type="function">
    <text evidence="2">Catalyzes the isomerization between 2-isopropylmalate and 3-isopropylmalate, via the formation of 2-isopropylmaleate.</text>
</comment>
<evidence type="ECO:0000256" key="10">
    <source>
        <dbReference type="ARBA" id="ARBA00023304"/>
    </source>
</evidence>
<evidence type="ECO:0000256" key="7">
    <source>
        <dbReference type="ARBA" id="ARBA00022430"/>
    </source>
</evidence>
<accession>A0A932HYB2</accession>
<dbReference type="SUPFAM" id="SSF52016">
    <property type="entry name" value="LeuD/IlvD-like"/>
    <property type="match status" value="1"/>
</dbReference>
<comment type="pathway">
    <text evidence="3">Amino-acid biosynthesis; L-leucine biosynthesis; L-leucine from 3-methyl-2-oxobutanoate: step 2/4.</text>
</comment>
<name>A0A932HYB2_UNCTE</name>
<comment type="similarity">
    <text evidence="4">Belongs to the LeuD family. LeuD type 1 subfamily.</text>
</comment>
<dbReference type="EMBL" id="JACPUR010000003">
    <property type="protein sequence ID" value="MBI3126407.1"/>
    <property type="molecule type" value="Genomic_DNA"/>
</dbReference>
<dbReference type="InterPro" id="IPR033940">
    <property type="entry name" value="IPMI_Swivel"/>
</dbReference>
<keyword evidence="7" id="KW-0432">Leucine biosynthesis</keyword>
<evidence type="ECO:0000313" key="12">
    <source>
        <dbReference type="EMBL" id="MBI3126407.1"/>
    </source>
</evidence>
<evidence type="ECO:0000259" key="11">
    <source>
        <dbReference type="Pfam" id="PF00694"/>
    </source>
</evidence>
<keyword evidence="10" id="KW-0100">Branched-chain amino acid biosynthesis</keyword>
<keyword evidence="9" id="KW-0456">Lyase</keyword>
<dbReference type="EC" id="4.2.1.33" evidence="6"/>
<dbReference type="Pfam" id="PF00694">
    <property type="entry name" value="Aconitase_C"/>
    <property type="match status" value="1"/>
</dbReference>
<organism evidence="12 13">
    <name type="scientific">Tectimicrobiota bacterium</name>
    <dbReference type="NCBI Taxonomy" id="2528274"/>
    <lineage>
        <taxon>Bacteria</taxon>
        <taxon>Pseudomonadati</taxon>
        <taxon>Nitrospinota/Tectimicrobiota group</taxon>
        <taxon>Candidatus Tectimicrobiota</taxon>
    </lineage>
</organism>
<keyword evidence="8" id="KW-0028">Amino-acid biosynthesis</keyword>
<dbReference type="CDD" id="cd01577">
    <property type="entry name" value="IPMI_Swivel"/>
    <property type="match status" value="1"/>
</dbReference>
<evidence type="ECO:0000256" key="6">
    <source>
        <dbReference type="ARBA" id="ARBA00011998"/>
    </source>
</evidence>
<reference evidence="12" key="1">
    <citation type="submission" date="2020-07" db="EMBL/GenBank/DDBJ databases">
        <title>Huge and variable diversity of episymbiotic CPR bacteria and DPANN archaea in groundwater ecosystems.</title>
        <authorList>
            <person name="He C.Y."/>
            <person name="Keren R."/>
            <person name="Whittaker M."/>
            <person name="Farag I.F."/>
            <person name="Doudna J."/>
            <person name="Cate J.H.D."/>
            <person name="Banfield J.F."/>
        </authorList>
    </citation>
    <scope>NUCLEOTIDE SEQUENCE</scope>
    <source>
        <strain evidence="12">NC_groundwater_763_Ag_S-0.2um_68_21</strain>
    </source>
</reference>
<dbReference type="AlphaFoldDB" id="A0A932HYB2"/>
<dbReference type="InterPro" id="IPR015928">
    <property type="entry name" value="Aconitase/3IPM_dehydase_swvl"/>
</dbReference>
<keyword evidence="12" id="KW-0413">Isomerase</keyword>
<evidence type="ECO:0000256" key="9">
    <source>
        <dbReference type="ARBA" id="ARBA00023239"/>
    </source>
</evidence>
<evidence type="ECO:0000256" key="2">
    <source>
        <dbReference type="ARBA" id="ARBA00002695"/>
    </source>
</evidence>
<protein>
    <recommendedName>
        <fullName evidence="6">3-isopropylmalate dehydratase</fullName>
        <ecNumber evidence="6">4.2.1.33</ecNumber>
    </recommendedName>
</protein>
<evidence type="ECO:0000256" key="8">
    <source>
        <dbReference type="ARBA" id="ARBA00022605"/>
    </source>
</evidence>
<dbReference type="GO" id="GO:0009098">
    <property type="term" value="P:L-leucine biosynthetic process"/>
    <property type="evidence" value="ECO:0007669"/>
    <property type="project" value="UniProtKB-KW"/>
</dbReference>
<comment type="caution">
    <text evidence="12">The sequence shown here is derived from an EMBL/GenBank/DDBJ whole genome shotgun (WGS) entry which is preliminary data.</text>
</comment>
<dbReference type="PANTHER" id="PTHR43345">
    <property type="entry name" value="3-ISOPROPYLMALATE DEHYDRATASE SMALL SUBUNIT 2-RELATED-RELATED"/>
    <property type="match status" value="1"/>
</dbReference>
<evidence type="ECO:0000256" key="1">
    <source>
        <dbReference type="ARBA" id="ARBA00000491"/>
    </source>
</evidence>
<proteinExistence type="inferred from homology"/>
<feature type="domain" description="Aconitase A/isopropylmalate dehydratase small subunit swivel" evidence="11">
    <location>
        <begin position="10"/>
        <end position="116"/>
    </location>
</feature>
<dbReference type="InterPro" id="IPR000573">
    <property type="entry name" value="AconitaseA/IPMdHydase_ssu_swvl"/>
</dbReference>
<dbReference type="Gene3D" id="3.20.19.10">
    <property type="entry name" value="Aconitase, domain 4"/>
    <property type="match status" value="1"/>
</dbReference>
<dbReference type="PANTHER" id="PTHR43345:SF5">
    <property type="entry name" value="3-ISOPROPYLMALATE DEHYDRATASE SMALL SUBUNIT"/>
    <property type="match status" value="1"/>
</dbReference>
<dbReference type="InterPro" id="IPR050075">
    <property type="entry name" value="LeuD"/>
</dbReference>
<comment type="subunit">
    <text evidence="5">Heterodimer of LeuC and LeuD.</text>
</comment>
<comment type="catalytic activity">
    <reaction evidence="1">
        <text>(2R,3S)-3-isopropylmalate = (2S)-2-isopropylmalate</text>
        <dbReference type="Rhea" id="RHEA:32287"/>
        <dbReference type="ChEBI" id="CHEBI:1178"/>
        <dbReference type="ChEBI" id="CHEBI:35121"/>
        <dbReference type="EC" id="4.2.1.33"/>
    </reaction>
</comment>
<sequence>MGAEKGTVIRQIRGKAIPLPGDDIDTDRITPARFLKAITFTGIEKALFCDERELTPDHPIDNLAHRGARLMFVGKNFGSGSSRESAPQAIQRFGIQALVGVSFAEIFAGNSFAIGMPLATASAENAARLIAHAQRHPQTEFVLDLEKLTVSFGGESLPVEMQENRRRSFLAGTWDMLTNLEANLPRVREVASGLPYMAGFTIGERGDRVGRV</sequence>
<evidence type="ECO:0000256" key="4">
    <source>
        <dbReference type="ARBA" id="ARBA00009845"/>
    </source>
</evidence>
<gene>
    <name evidence="12" type="ORF">HYZ11_02240</name>
</gene>
<evidence type="ECO:0000256" key="5">
    <source>
        <dbReference type="ARBA" id="ARBA00011271"/>
    </source>
</evidence>
<dbReference type="Proteomes" id="UP000782312">
    <property type="component" value="Unassembled WGS sequence"/>
</dbReference>
<dbReference type="GO" id="GO:0016853">
    <property type="term" value="F:isomerase activity"/>
    <property type="evidence" value="ECO:0007669"/>
    <property type="project" value="UniProtKB-KW"/>
</dbReference>
<evidence type="ECO:0000256" key="3">
    <source>
        <dbReference type="ARBA" id="ARBA00004729"/>
    </source>
</evidence>